<proteinExistence type="predicted"/>
<protein>
    <submittedName>
        <fullName evidence="2">Uncharacterized protein</fullName>
    </submittedName>
</protein>
<comment type="caution">
    <text evidence="2">The sequence shown here is derived from an EMBL/GenBank/DDBJ whole genome shotgun (WGS) entry which is preliminary data.</text>
</comment>
<dbReference type="PANTHER" id="PTHR37827">
    <property type="entry name" value="TUDOR DOMAIN-CONTAINING PROTEIN"/>
    <property type="match status" value="1"/>
</dbReference>
<sequence>MISAEEESNFSTFRDCLSEPVIRKLAIQPPKPSKRRAAKGRKNAIKPAYPQEAQDDARRSNDAEELGEFVDYLALEAFPSLPPDLRTLSYSTIQTDPSLTAKYTDPLSPSHLDALLAPLPTSVANSLASYNLLPDAASLPSFLGPVLAAYIAAATAPPPVWSQTRAEACELCARDWVPLTYHHLIPRAVHAKALRRGWAEEWELNKVAWLSVGSATLRLAARPLR</sequence>
<accession>A0ABR3TFD8</accession>
<dbReference type="Proteomes" id="UP001521116">
    <property type="component" value="Unassembled WGS sequence"/>
</dbReference>
<dbReference type="EMBL" id="JAJVDC020000001">
    <property type="protein sequence ID" value="KAL1638255.1"/>
    <property type="molecule type" value="Genomic_DNA"/>
</dbReference>
<reference evidence="2 3" key="1">
    <citation type="submission" date="2024-02" db="EMBL/GenBank/DDBJ databases">
        <title>De novo assembly and annotation of 12 fungi associated with fruit tree decline syndrome in Ontario, Canada.</title>
        <authorList>
            <person name="Sulman M."/>
            <person name="Ellouze W."/>
            <person name="Ilyukhin E."/>
        </authorList>
    </citation>
    <scope>NUCLEOTIDE SEQUENCE [LARGE SCALE GENOMIC DNA]</scope>
    <source>
        <strain evidence="2 3">M1-105</strain>
    </source>
</reference>
<evidence type="ECO:0000313" key="3">
    <source>
        <dbReference type="Proteomes" id="UP001521116"/>
    </source>
</evidence>
<evidence type="ECO:0000256" key="1">
    <source>
        <dbReference type="SAM" id="MobiDB-lite"/>
    </source>
</evidence>
<evidence type="ECO:0000313" key="2">
    <source>
        <dbReference type="EMBL" id="KAL1638255.1"/>
    </source>
</evidence>
<feature type="region of interest" description="Disordered" evidence="1">
    <location>
        <begin position="24"/>
        <end position="62"/>
    </location>
</feature>
<feature type="compositionally biased region" description="Basic residues" evidence="1">
    <location>
        <begin position="32"/>
        <end position="44"/>
    </location>
</feature>
<name>A0ABR3TFD8_9PEZI</name>
<dbReference type="PANTHER" id="PTHR37827:SF1">
    <property type="entry name" value="HNH DOMAIN-CONTAINING PROTEIN"/>
    <property type="match status" value="1"/>
</dbReference>
<organism evidence="2 3">
    <name type="scientific">Neofusicoccum ribis</name>
    <dbReference type="NCBI Taxonomy" id="45134"/>
    <lineage>
        <taxon>Eukaryota</taxon>
        <taxon>Fungi</taxon>
        <taxon>Dikarya</taxon>
        <taxon>Ascomycota</taxon>
        <taxon>Pezizomycotina</taxon>
        <taxon>Dothideomycetes</taxon>
        <taxon>Dothideomycetes incertae sedis</taxon>
        <taxon>Botryosphaeriales</taxon>
        <taxon>Botryosphaeriaceae</taxon>
        <taxon>Neofusicoccum</taxon>
    </lineage>
</organism>
<keyword evidence="3" id="KW-1185">Reference proteome</keyword>
<gene>
    <name evidence="2" type="ORF">SLS56_000063</name>
</gene>